<gene>
    <name evidence="1" type="ORF">PGLA2088_LOCUS19574</name>
</gene>
<proteinExistence type="predicted"/>
<reference evidence="1" key="1">
    <citation type="submission" date="2021-02" db="EMBL/GenBank/DDBJ databases">
        <authorList>
            <person name="Dougan E. K."/>
            <person name="Rhodes N."/>
            <person name="Thang M."/>
            <person name="Chan C."/>
        </authorList>
    </citation>
    <scope>NUCLEOTIDE SEQUENCE</scope>
</reference>
<accession>A0A813JI19</accession>
<dbReference type="Proteomes" id="UP000626109">
    <property type="component" value="Unassembled WGS sequence"/>
</dbReference>
<comment type="caution">
    <text evidence="1">The sequence shown here is derived from an EMBL/GenBank/DDBJ whole genome shotgun (WGS) entry which is preliminary data.</text>
</comment>
<dbReference type="AlphaFoldDB" id="A0A813JI19"/>
<evidence type="ECO:0000313" key="1">
    <source>
        <dbReference type="EMBL" id="CAE8675846.1"/>
    </source>
</evidence>
<feature type="non-terminal residue" evidence="1">
    <location>
        <position position="1"/>
    </location>
</feature>
<organism evidence="1 2">
    <name type="scientific">Polarella glacialis</name>
    <name type="common">Dinoflagellate</name>
    <dbReference type="NCBI Taxonomy" id="89957"/>
    <lineage>
        <taxon>Eukaryota</taxon>
        <taxon>Sar</taxon>
        <taxon>Alveolata</taxon>
        <taxon>Dinophyceae</taxon>
        <taxon>Suessiales</taxon>
        <taxon>Suessiaceae</taxon>
        <taxon>Polarella</taxon>
    </lineage>
</organism>
<dbReference type="EMBL" id="CAJNNW010025150">
    <property type="protein sequence ID" value="CAE8675846.1"/>
    <property type="molecule type" value="Genomic_DNA"/>
</dbReference>
<name>A0A813JI19_POLGL</name>
<evidence type="ECO:0000313" key="2">
    <source>
        <dbReference type="Proteomes" id="UP000626109"/>
    </source>
</evidence>
<protein>
    <submittedName>
        <fullName evidence="1">Uncharacterized protein</fullName>
    </submittedName>
</protein>
<sequence length="56" mass="6051">QSLVLLQDQQLLELEEGEIKEAAEVGSNVMGAMGCCAALSPRIYFKLIVFVVVVVV</sequence>
<feature type="non-terminal residue" evidence="1">
    <location>
        <position position="56"/>
    </location>
</feature>